<evidence type="ECO:0000313" key="2">
    <source>
        <dbReference type="Proteomes" id="UP000035763"/>
    </source>
</evidence>
<dbReference type="Gene3D" id="3.20.19.10">
    <property type="entry name" value="Aconitase, domain 4"/>
    <property type="match status" value="1"/>
</dbReference>
<dbReference type="EMBL" id="CAJA01000124">
    <property type="protein sequence ID" value="CCH72904.1"/>
    <property type="molecule type" value="Genomic_DNA"/>
</dbReference>
<dbReference type="AlphaFoldDB" id="W6K365"/>
<proteinExistence type="predicted"/>
<dbReference type="RefSeq" id="WP_048693981.1">
    <property type="nucleotide sequence ID" value="NZ_HG764815.1"/>
</dbReference>
<evidence type="ECO:0000313" key="1">
    <source>
        <dbReference type="EMBL" id="CCH72904.1"/>
    </source>
</evidence>
<dbReference type="Proteomes" id="UP000035763">
    <property type="component" value="Unassembled WGS sequence"/>
</dbReference>
<reference evidence="1 2" key="1">
    <citation type="journal article" date="2013" name="ISME J.">
        <title>A metabolic model for members of the genus Tetrasphaera involved in enhanced biological phosphorus removal.</title>
        <authorList>
            <person name="Kristiansen R."/>
            <person name="Nguyen H.T.T."/>
            <person name="Saunders A.M."/>
            <person name="Nielsen J.L."/>
            <person name="Wimmer R."/>
            <person name="Le V.Q."/>
            <person name="McIlroy S.J."/>
            <person name="Petrovski S."/>
            <person name="Seviour R.J."/>
            <person name="Calteau A."/>
            <person name="Nielsen K.L."/>
            <person name="Nielsen P.H."/>
        </authorList>
    </citation>
    <scope>NUCLEOTIDE SEQUENCE [LARGE SCALE GENOMIC DNA]</scope>
    <source>
        <strain evidence="1 2">Ben110</strain>
    </source>
</reference>
<name>W6K365_9MICO</name>
<accession>W6K365</accession>
<organism evidence="1 2">
    <name type="scientific">Nostocoides australiense Ben110</name>
    <dbReference type="NCBI Taxonomy" id="1193182"/>
    <lineage>
        <taxon>Bacteria</taxon>
        <taxon>Bacillati</taxon>
        <taxon>Actinomycetota</taxon>
        <taxon>Actinomycetes</taxon>
        <taxon>Micrococcales</taxon>
        <taxon>Intrasporangiaceae</taxon>
        <taxon>Nostocoides</taxon>
    </lineage>
</organism>
<comment type="caution">
    <text evidence="1">The sequence shown here is derived from an EMBL/GenBank/DDBJ whole genome shotgun (WGS) entry which is preliminary data.</text>
</comment>
<dbReference type="InterPro" id="IPR015928">
    <property type="entry name" value="Aconitase/3IPM_dehydase_swvl"/>
</dbReference>
<sequence length="78" mass="8146">MILSPTDRARLGVIRPGDEFDIDADAAGLRPGDDVALTVRRAAGDVIQPALTAAVETTAEATLLRAGGAIPFILREFS</sequence>
<protein>
    <submittedName>
        <fullName evidence="1">Uncharacterized protein</fullName>
    </submittedName>
</protein>
<keyword evidence="2" id="KW-1185">Reference proteome</keyword>
<gene>
    <name evidence="1" type="ORF">BN11_210009</name>
</gene>